<protein>
    <submittedName>
        <fullName evidence="1">Four helix bundle protein</fullName>
    </submittedName>
</protein>
<evidence type="ECO:0000313" key="2">
    <source>
        <dbReference type="Proteomes" id="UP000510643"/>
    </source>
</evidence>
<evidence type="ECO:0000313" key="1">
    <source>
        <dbReference type="EMBL" id="QLL56878.1"/>
    </source>
</evidence>
<dbReference type="PANTHER" id="PTHR38471">
    <property type="entry name" value="FOUR HELIX BUNDLE PROTEIN"/>
    <property type="match status" value="1"/>
</dbReference>
<dbReference type="Gene3D" id="1.20.1440.60">
    <property type="entry name" value="23S rRNA-intervening sequence"/>
    <property type="match status" value="1"/>
</dbReference>
<sequence length="120" mass="13718">MPYHDFTEMPIWIKAMNIAVQVFELSSNLPRTEDYGLTSQIRRSAESISANIAEGFGKSSINDKVKYYEIAKGSAFETKSHLYYGQKVGYFNENTINLLLEELNATIFEINKLKKALKIK</sequence>
<reference evidence="1 2" key="1">
    <citation type="submission" date="2019-06" db="EMBL/GenBank/DDBJ databases">
        <title>Emergence of pandrug resistant Empedobacter falsenii in China.</title>
        <authorList>
            <person name="Dong N."/>
            <person name="Chen S."/>
            <person name="Zhang R."/>
        </authorList>
    </citation>
    <scope>NUCLEOTIDE SEQUENCE [LARGE SCALE GENOMIC DNA]</scope>
    <source>
        <strain evidence="1 2">1681-1</strain>
    </source>
</reference>
<dbReference type="AlphaFoldDB" id="A0A7H9DNY8"/>
<dbReference type="RefSeq" id="WP_180905832.1">
    <property type="nucleotide sequence ID" value="NZ_CP040908.1"/>
</dbReference>
<proteinExistence type="predicted"/>
<dbReference type="Proteomes" id="UP000510643">
    <property type="component" value="Chromosome"/>
</dbReference>
<name>A0A7H9DNY8_9FLAO</name>
<dbReference type="EMBL" id="CP040908">
    <property type="protein sequence ID" value="QLL56878.1"/>
    <property type="molecule type" value="Genomic_DNA"/>
</dbReference>
<keyword evidence="2" id="KW-1185">Reference proteome</keyword>
<dbReference type="KEGG" id="efal:FH779_01710"/>
<dbReference type="Pfam" id="PF05635">
    <property type="entry name" value="23S_rRNA_IVP"/>
    <property type="match status" value="1"/>
</dbReference>
<accession>A0A7H9DNY8</accession>
<dbReference type="NCBIfam" id="TIGR02436">
    <property type="entry name" value="four helix bundle protein"/>
    <property type="match status" value="1"/>
</dbReference>
<dbReference type="CDD" id="cd16377">
    <property type="entry name" value="23S_rRNA_IVP_like"/>
    <property type="match status" value="1"/>
</dbReference>
<gene>
    <name evidence="1" type="ORF">FH779_01710</name>
</gene>
<dbReference type="PANTHER" id="PTHR38471:SF2">
    <property type="entry name" value="FOUR HELIX BUNDLE PROTEIN"/>
    <property type="match status" value="1"/>
</dbReference>
<dbReference type="InterPro" id="IPR036583">
    <property type="entry name" value="23S_rRNA_IVS_sf"/>
</dbReference>
<dbReference type="GeneID" id="78400143"/>
<dbReference type="InterPro" id="IPR012657">
    <property type="entry name" value="23S_rRNA-intervening_sequence"/>
</dbReference>
<dbReference type="SUPFAM" id="SSF158446">
    <property type="entry name" value="IVS-encoded protein-like"/>
    <property type="match status" value="1"/>
</dbReference>
<organism evidence="1 2">
    <name type="scientific">Empedobacter falsenii</name>
    <dbReference type="NCBI Taxonomy" id="343874"/>
    <lineage>
        <taxon>Bacteria</taxon>
        <taxon>Pseudomonadati</taxon>
        <taxon>Bacteroidota</taxon>
        <taxon>Flavobacteriia</taxon>
        <taxon>Flavobacteriales</taxon>
        <taxon>Weeksellaceae</taxon>
        <taxon>Empedobacter</taxon>
    </lineage>
</organism>